<evidence type="ECO:0000313" key="4">
    <source>
        <dbReference type="Proteomes" id="UP001432322"/>
    </source>
</evidence>
<evidence type="ECO:0000256" key="1">
    <source>
        <dbReference type="ARBA" id="ARBA00009670"/>
    </source>
</evidence>
<gene>
    <name evidence="3" type="ORF">PFISCL1PPCAC_11971</name>
</gene>
<name>A0AAV5VMC0_9BILA</name>
<dbReference type="Proteomes" id="UP001432322">
    <property type="component" value="Unassembled WGS sequence"/>
</dbReference>
<dbReference type="GO" id="GO:0005739">
    <property type="term" value="C:mitochondrion"/>
    <property type="evidence" value="ECO:0007669"/>
    <property type="project" value="TreeGrafter"/>
</dbReference>
<keyword evidence="4" id="KW-1185">Reference proteome</keyword>
<feature type="non-terminal residue" evidence="3">
    <location>
        <position position="1"/>
    </location>
</feature>
<comment type="caution">
    <text evidence="3">The sequence shown here is derived from an EMBL/GenBank/DDBJ whole genome shotgun (WGS) entry which is preliminary data.</text>
</comment>
<dbReference type="InterPro" id="IPR052402">
    <property type="entry name" value="ADCK_kinase"/>
</dbReference>
<protein>
    <recommendedName>
        <fullName evidence="2">ABC1 atypical kinase-like domain-containing protein</fullName>
    </recommendedName>
</protein>
<dbReference type="EMBL" id="BTSY01000003">
    <property type="protein sequence ID" value="GMT20674.1"/>
    <property type="molecule type" value="Genomic_DNA"/>
</dbReference>
<evidence type="ECO:0000259" key="2">
    <source>
        <dbReference type="Pfam" id="PF03109"/>
    </source>
</evidence>
<dbReference type="InterPro" id="IPR011009">
    <property type="entry name" value="Kinase-like_dom_sf"/>
</dbReference>
<comment type="similarity">
    <text evidence="1">Belongs to the protein kinase superfamily. ADCK protein kinase family.</text>
</comment>
<dbReference type="PANTHER" id="PTHR45890:SF1">
    <property type="entry name" value="AARF DOMAIN CONTAINING KINASE 2"/>
    <property type="match status" value="1"/>
</dbReference>
<proteinExistence type="inferred from homology"/>
<dbReference type="InterPro" id="IPR004147">
    <property type="entry name" value="ABC1_dom"/>
</dbReference>
<sequence length="632" mass="70897">VRPHPRVTREIQRMLAAACCRHASTAAGASVRAAVATRVAARGASHAPTLVRVSGRCVAVGAAGLTLPLLLRLRKAECAAVAAAAASDDPWLLIPNAKMEDGRRKYTGLLWMLRSPITLLEAIWTTTRLTIRCVSLFVLLVPLASVYPLACRGERVEQAWWTAFIWALQTAGPTFIKLGQWLSTRRDVFSKVFCDRLSVLHTKTRKTRYFRDCERTLDEIFGEGFVKNHKSAVLTSIEPFSIGSGCIAQVYKATLNVPEFEAMSGKKLKALEGRKQVEIAIKVAEEGVEQQMEMDLSIIRFFAQTAVKIVPSMKYLDPFGAINQFEMVLRRQVDLRNEARALEKFGKNFDPQVTGVKFPIVLAYNKNAIVETFEEGMYINRLIADEKDPDASQAGQHYGEERLHSRQSPAVRRRIALIGARALLKMLFVDNFVHGDLHPGNILIRFNDNAETLPGVHRAHIEEGFFDRIVDTLCSLVRVSRSPRLRFTDSPYTEDEPTLVLLDTGIAISETPNNLRNLKELMRAIVEKRGYEVGQLLLSRTEEQHCEDPEKFCNQVADLITKARECTSLRLLNISGLLSQLFSIVSEHRVKLDSSFTTIVLSMMVLEGFGRSLDPELDLFQCARPYLLNVMI</sequence>
<accession>A0AAV5VMC0</accession>
<reference evidence="3" key="1">
    <citation type="submission" date="2023-10" db="EMBL/GenBank/DDBJ databases">
        <title>Genome assembly of Pristionchus species.</title>
        <authorList>
            <person name="Yoshida K."/>
            <person name="Sommer R.J."/>
        </authorList>
    </citation>
    <scope>NUCLEOTIDE SEQUENCE</scope>
    <source>
        <strain evidence="3">RS5133</strain>
    </source>
</reference>
<dbReference type="AlphaFoldDB" id="A0AAV5VMC0"/>
<dbReference type="Pfam" id="PF03109">
    <property type="entry name" value="ABC1"/>
    <property type="match status" value="1"/>
</dbReference>
<feature type="domain" description="ABC1 atypical kinase-like" evidence="2">
    <location>
        <begin position="231"/>
        <end position="448"/>
    </location>
</feature>
<organism evidence="3 4">
    <name type="scientific">Pristionchus fissidentatus</name>
    <dbReference type="NCBI Taxonomy" id="1538716"/>
    <lineage>
        <taxon>Eukaryota</taxon>
        <taxon>Metazoa</taxon>
        <taxon>Ecdysozoa</taxon>
        <taxon>Nematoda</taxon>
        <taxon>Chromadorea</taxon>
        <taxon>Rhabditida</taxon>
        <taxon>Rhabditina</taxon>
        <taxon>Diplogasteromorpha</taxon>
        <taxon>Diplogasteroidea</taxon>
        <taxon>Neodiplogasteridae</taxon>
        <taxon>Pristionchus</taxon>
    </lineage>
</organism>
<dbReference type="PANTHER" id="PTHR45890">
    <property type="entry name" value="AARF DOMAIN CONTAINING KINASE 2 (PREDICTED)"/>
    <property type="match status" value="1"/>
</dbReference>
<dbReference type="SUPFAM" id="SSF56112">
    <property type="entry name" value="Protein kinase-like (PK-like)"/>
    <property type="match status" value="1"/>
</dbReference>
<evidence type="ECO:0000313" key="3">
    <source>
        <dbReference type="EMBL" id="GMT20674.1"/>
    </source>
</evidence>